<evidence type="ECO:0000256" key="1">
    <source>
        <dbReference type="SAM" id="SignalP"/>
    </source>
</evidence>
<keyword evidence="3" id="KW-1185">Reference proteome</keyword>
<keyword evidence="1" id="KW-0732">Signal</keyword>
<comment type="caution">
    <text evidence="2">The sequence shown here is derived from an EMBL/GenBank/DDBJ whole genome shotgun (WGS) entry which is preliminary data.</text>
</comment>
<sequence length="269" mass="30842">MVNDMHKILLLLTMIFLSVLNSNAVAPKDGDSIEDSLLKVRWDSLNTIKARLTNERNTLISFNKTIKGKLSELSNAKVEAQEGLASLNKDSVAILLLQDSLTDLRKQLDTYTLYIKYAERCAIKYANNKLYYPYDSSVETALDVLSRVKNNPYPQLLDILQSYHSYYSDFVATLDRVQHDKGARAVSAKTSIRSDMMAKIRNDFAKDYFSAVSHTSYCLSPYYKTSNRIHYMDVLVREVYNAIAKYKAGQRDLIFSDYIEFGRLFSIDR</sequence>
<accession>A0A9R1CV24</accession>
<evidence type="ECO:0000313" key="2">
    <source>
        <dbReference type="EMBL" id="GJG57951.1"/>
    </source>
</evidence>
<protein>
    <submittedName>
        <fullName evidence="2">Uncharacterized protein</fullName>
    </submittedName>
</protein>
<name>A0A9R1CV24_9BACT</name>
<dbReference type="AlphaFoldDB" id="A0A9R1CV24"/>
<reference evidence="2" key="1">
    <citation type="journal article" date="2022" name="Int. J. Syst. Evol. Microbiol.">
        <title>Prevotella lacticifex sp. nov., isolated from the rumen of cows.</title>
        <authorList>
            <person name="Shinkai T."/>
            <person name="Ikeyama N."/>
            <person name="Kumagai M."/>
            <person name="Ohmori H."/>
            <person name="Sakamoto M."/>
            <person name="Ohkuma M."/>
            <person name="Mitsumori M."/>
        </authorList>
    </citation>
    <scope>NUCLEOTIDE SEQUENCE</scope>
    <source>
        <strain evidence="2">R5076</strain>
    </source>
</reference>
<organism evidence="2 3">
    <name type="scientific">Prevotella lacticifex</name>
    <dbReference type="NCBI Taxonomy" id="2854755"/>
    <lineage>
        <taxon>Bacteria</taxon>
        <taxon>Pseudomonadati</taxon>
        <taxon>Bacteroidota</taxon>
        <taxon>Bacteroidia</taxon>
        <taxon>Bacteroidales</taxon>
        <taxon>Prevotellaceae</taxon>
        <taxon>Prevotella</taxon>
    </lineage>
</organism>
<proteinExistence type="predicted"/>
<dbReference type="EMBL" id="BPUB01000001">
    <property type="protein sequence ID" value="GJG57951.1"/>
    <property type="molecule type" value="Genomic_DNA"/>
</dbReference>
<evidence type="ECO:0000313" key="3">
    <source>
        <dbReference type="Proteomes" id="UP000825483"/>
    </source>
</evidence>
<dbReference type="Proteomes" id="UP000825483">
    <property type="component" value="Unassembled WGS sequence"/>
</dbReference>
<gene>
    <name evidence="2" type="ORF">PRLR5076_08020</name>
</gene>
<feature type="chain" id="PRO_5040358302" evidence="1">
    <location>
        <begin position="25"/>
        <end position="269"/>
    </location>
</feature>
<feature type="signal peptide" evidence="1">
    <location>
        <begin position="1"/>
        <end position="24"/>
    </location>
</feature>